<proteinExistence type="predicted"/>
<dbReference type="EMBL" id="RHFF01000007">
    <property type="protein sequence ID" value="TGD39090.1"/>
    <property type="molecule type" value="Genomic_DNA"/>
</dbReference>
<accession>A0A4Z0KM33</accession>
<evidence type="ECO:0000313" key="2">
    <source>
        <dbReference type="EMBL" id="TGD39090.1"/>
    </source>
</evidence>
<evidence type="ECO:0000313" key="3">
    <source>
        <dbReference type="Proteomes" id="UP000297736"/>
    </source>
</evidence>
<reference evidence="2 3" key="1">
    <citation type="submission" date="2018-10" db="EMBL/GenBank/DDBJ databases">
        <title>Brevibacterium genomes from Austrain hard cheese rinds.</title>
        <authorList>
            <person name="Anast J.M."/>
            <person name="Dzieciol M."/>
            <person name="Schultz D.L."/>
            <person name="Mann E."/>
            <person name="Wagner M."/>
            <person name="Schmitz-Esser S."/>
        </authorList>
    </citation>
    <scope>NUCLEOTIDE SEQUENCE [LARGE SCALE GENOMIC DNA]</scope>
    <source>
        <strain evidence="2 3">L261</strain>
    </source>
</reference>
<dbReference type="Gene3D" id="2.40.128.270">
    <property type="match status" value="1"/>
</dbReference>
<dbReference type="AlphaFoldDB" id="A0A4Z0KM33"/>
<dbReference type="InterPro" id="IPR005184">
    <property type="entry name" value="DUF306_Meta_HslJ"/>
</dbReference>
<protein>
    <submittedName>
        <fullName evidence="2">META domain-containing protein</fullName>
    </submittedName>
</protein>
<organism evidence="2 3">
    <name type="scientific">Brevibacterium aurantiacum</name>
    <dbReference type="NCBI Taxonomy" id="273384"/>
    <lineage>
        <taxon>Bacteria</taxon>
        <taxon>Bacillati</taxon>
        <taxon>Actinomycetota</taxon>
        <taxon>Actinomycetes</taxon>
        <taxon>Micrococcales</taxon>
        <taxon>Brevibacteriaceae</taxon>
        <taxon>Brevibacterium</taxon>
    </lineage>
</organism>
<dbReference type="RefSeq" id="WP_135447256.1">
    <property type="nucleotide sequence ID" value="NZ_JBQDCY010000072.1"/>
</dbReference>
<evidence type="ECO:0000259" key="1">
    <source>
        <dbReference type="Pfam" id="PF03724"/>
    </source>
</evidence>
<comment type="caution">
    <text evidence="2">The sequence shown here is derived from an EMBL/GenBank/DDBJ whole genome shotgun (WGS) entry which is preliminary data.</text>
</comment>
<feature type="domain" description="DUF306" evidence="1">
    <location>
        <begin position="6"/>
        <end position="85"/>
    </location>
</feature>
<sequence length="108" mass="11795">MTHSVIGKWVAEQNARAFLEFKEDGSLSGSDGANRIVTTWTDEENGPTVKPSLTTLMAAPNMVTWVTKARRVEPDGRELKLYDSEDNNLGVLIRDEADESPDSSGGGR</sequence>
<dbReference type="Proteomes" id="UP000297736">
    <property type="component" value="Unassembled WGS sequence"/>
</dbReference>
<dbReference type="Pfam" id="PF03724">
    <property type="entry name" value="META"/>
    <property type="match status" value="1"/>
</dbReference>
<dbReference type="InterPro" id="IPR038670">
    <property type="entry name" value="HslJ-like_sf"/>
</dbReference>
<name>A0A4Z0KM33_BREAU</name>
<gene>
    <name evidence="2" type="ORF">EB834_09050</name>
</gene>